<dbReference type="Gene3D" id="3.40.50.720">
    <property type="entry name" value="NAD(P)-binding Rossmann-like Domain"/>
    <property type="match status" value="1"/>
</dbReference>
<accession>A0ABQ6ABD9</accession>
<dbReference type="EMBL" id="BSOS01000066">
    <property type="protein sequence ID" value="GLR67439.1"/>
    <property type="molecule type" value="Genomic_DNA"/>
</dbReference>
<sequence>MAVSGHILIAGASGVIGSAAVEHFTRLPGLKVTALSRRRPVTAADCAFTHAAVDLTVPDT</sequence>
<dbReference type="InterPro" id="IPR036291">
    <property type="entry name" value="NAD(P)-bd_dom_sf"/>
</dbReference>
<gene>
    <name evidence="1" type="ORF">GCM10010909_21200</name>
</gene>
<evidence type="ECO:0008006" key="3">
    <source>
        <dbReference type="Google" id="ProtNLM"/>
    </source>
</evidence>
<proteinExistence type="predicted"/>
<dbReference type="Proteomes" id="UP001156641">
    <property type="component" value="Unassembled WGS sequence"/>
</dbReference>
<comment type="caution">
    <text evidence="1">The sequence shown here is derived from an EMBL/GenBank/DDBJ whole genome shotgun (WGS) entry which is preliminary data.</text>
</comment>
<evidence type="ECO:0000313" key="1">
    <source>
        <dbReference type="EMBL" id="GLR67439.1"/>
    </source>
</evidence>
<keyword evidence="2" id="KW-1185">Reference proteome</keyword>
<evidence type="ECO:0000313" key="2">
    <source>
        <dbReference type="Proteomes" id="UP001156641"/>
    </source>
</evidence>
<protein>
    <recommendedName>
        <fullName evidence="3">NAD-dependent epimerase/dehydratase family protein</fullName>
    </recommendedName>
</protein>
<reference evidence="2" key="1">
    <citation type="journal article" date="2019" name="Int. J. Syst. Evol. Microbiol.">
        <title>The Global Catalogue of Microorganisms (GCM) 10K type strain sequencing project: providing services to taxonomists for standard genome sequencing and annotation.</title>
        <authorList>
            <consortium name="The Broad Institute Genomics Platform"/>
            <consortium name="The Broad Institute Genome Sequencing Center for Infectious Disease"/>
            <person name="Wu L."/>
            <person name="Ma J."/>
        </authorList>
    </citation>
    <scope>NUCLEOTIDE SEQUENCE [LARGE SCALE GENOMIC DNA]</scope>
    <source>
        <strain evidence="2">NBRC 112502</strain>
    </source>
</reference>
<dbReference type="SUPFAM" id="SSF51735">
    <property type="entry name" value="NAD(P)-binding Rossmann-fold domains"/>
    <property type="match status" value="1"/>
</dbReference>
<name>A0ABQ6ABD9_9PROT</name>
<organism evidence="1 2">
    <name type="scientific">Acidocella aquatica</name>
    <dbReference type="NCBI Taxonomy" id="1922313"/>
    <lineage>
        <taxon>Bacteria</taxon>
        <taxon>Pseudomonadati</taxon>
        <taxon>Pseudomonadota</taxon>
        <taxon>Alphaproteobacteria</taxon>
        <taxon>Acetobacterales</taxon>
        <taxon>Acidocellaceae</taxon>
        <taxon>Acidocella</taxon>
    </lineage>
</organism>